<dbReference type="GO" id="GO:0008270">
    <property type="term" value="F:zinc ion binding"/>
    <property type="evidence" value="ECO:0007669"/>
    <property type="project" value="UniProtKB-KW"/>
</dbReference>
<feature type="compositionally biased region" description="Pro residues" evidence="5">
    <location>
        <begin position="255"/>
        <end position="292"/>
    </location>
</feature>
<evidence type="ECO:0000313" key="8">
    <source>
        <dbReference type="EMBL" id="GJE85480.1"/>
    </source>
</evidence>
<dbReference type="SMART" id="SM00064">
    <property type="entry name" value="FYVE"/>
    <property type="match status" value="1"/>
</dbReference>
<feature type="compositionally biased region" description="Low complexity" evidence="5">
    <location>
        <begin position="438"/>
        <end position="455"/>
    </location>
</feature>
<feature type="compositionally biased region" description="Low complexity" evidence="5">
    <location>
        <begin position="200"/>
        <end position="210"/>
    </location>
</feature>
<proteinExistence type="predicted"/>
<accession>A0A9P3L7Y3</accession>
<dbReference type="Gene3D" id="3.30.40.10">
    <property type="entry name" value="Zinc/RING finger domain, C3HC4 (zinc finger)"/>
    <property type="match status" value="2"/>
</dbReference>
<feature type="domain" description="FYVE-type" evidence="7">
    <location>
        <begin position="12"/>
        <end position="77"/>
    </location>
</feature>
<feature type="compositionally biased region" description="Low complexity" evidence="5">
    <location>
        <begin position="293"/>
        <end position="304"/>
    </location>
</feature>
<evidence type="ECO:0000256" key="2">
    <source>
        <dbReference type="ARBA" id="ARBA00022771"/>
    </source>
</evidence>
<dbReference type="InterPro" id="IPR051728">
    <property type="entry name" value="RING-FYVE_E3_ubiquitin-ligase"/>
</dbReference>
<dbReference type="InterPro" id="IPR001841">
    <property type="entry name" value="Znf_RING"/>
</dbReference>
<evidence type="ECO:0000256" key="3">
    <source>
        <dbReference type="ARBA" id="ARBA00022833"/>
    </source>
</evidence>
<feature type="compositionally biased region" description="Polar residues" evidence="5">
    <location>
        <begin position="235"/>
        <end position="254"/>
    </location>
</feature>
<dbReference type="InterPro" id="IPR017455">
    <property type="entry name" value="Znf_FYVE-rel"/>
</dbReference>
<keyword evidence="9" id="KW-1185">Reference proteome</keyword>
<feature type="domain" description="RING-type" evidence="6">
    <location>
        <begin position="480"/>
        <end position="519"/>
    </location>
</feature>
<feature type="region of interest" description="Disordered" evidence="5">
    <location>
        <begin position="158"/>
        <end position="312"/>
    </location>
</feature>
<keyword evidence="3" id="KW-0862">Zinc</keyword>
<evidence type="ECO:0000256" key="4">
    <source>
        <dbReference type="PROSITE-ProRule" id="PRU00175"/>
    </source>
</evidence>
<dbReference type="SMART" id="SM00184">
    <property type="entry name" value="RING"/>
    <property type="match status" value="2"/>
</dbReference>
<comment type="caution">
    <text evidence="8">The sequence shown here is derived from an EMBL/GenBank/DDBJ whole genome shotgun (WGS) entry which is preliminary data.</text>
</comment>
<evidence type="ECO:0000259" key="7">
    <source>
        <dbReference type="PROSITE" id="PS50178"/>
    </source>
</evidence>
<dbReference type="Pfam" id="PF13920">
    <property type="entry name" value="zf-C3HC4_3"/>
    <property type="match status" value="1"/>
</dbReference>
<dbReference type="OrthoDB" id="3045089at2759"/>
<evidence type="ECO:0000259" key="6">
    <source>
        <dbReference type="PROSITE" id="PS50089"/>
    </source>
</evidence>
<reference evidence="8 9" key="1">
    <citation type="submission" date="2021-08" db="EMBL/GenBank/DDBJ databases">
        <title>Draft Genome Sequence of Phanerochaete sordida strain YK-624.</title>
        <authorList>
            <person name="Mori T."/>
            <person name="Dohra H."/>
            <person name="Suzuki T."/>
            <person name="Kawagishi H."/>
            <person name="Hirai H."/>
        </authorList>
    </citation>
    <scope>NUCLEOTIDE SEQUENCE [LARGE SCALE GENOMIC DNA]</scope>
    <source>
        <strain evidence="8 9">YK-624</strain>
    </source>
</reference>
<keyword evidence="1" id="KW-0479">Metal-binding</keyword>
<evidence type="ECO:0000313" key="9">
    <source>
        <dbReference type="Proteomes" id="UP000703269"/>
    </source>
</evidence>
<feature type="compositionally biased region" description="Low complexity" evidence="5">
    <location>
        <begin position="165"/>
        <end position="191"/>
    </location>
</feature>
<dbReference type="EMBL" id="BPQB01000002">
    <property type="protein sequence ID" value="GJE85480.1"/>
    <property type="molecule type" value="Genomic_DNA"/>
</dbReference>
<gene>
    <name evidence="8" type="ORF">PsYK624_015590</name>
</gene>
<dbReference type="PANTHER" id="PTHR14879:SF5">
    <property type="entry name" value="RING-TYPE DOMAIN-CONTAINING PROTEIN"/>
    <property type="match status" value="1"/>
</dbReference>
<dbReference type="Proteomes" id="UP000703269">
    <property type="component" value="Unassembled WGS sequence"/>
</dbReference>
<evidence type="ECO:0000256" key="1">
    <source>
        <dbReference type="ARBA" id="ARBA00022723"/>
    </source>
</evidence>
<dbReference type="InterPro" id="IPR000306">
    <property type="entry name" value="Znf_FYVE"/>
</dbReference>
<dbReference type="PROSITE" id="PS50178">
    <property type="entry name" value="ZF_FYVE"/>
    <property type="match status" value="1"/>
</dbReference>
<organism evidence="8 9">
    <name type="scientific">Phanerochaete sordida</name>
    <dbReference type="NCBI Taxonomy" id="48140"/>
    <lineage>
        <taxon>Eukaryota</taxon>
        <taxon>Fungi</taxon>
        <taxon>Dikarya</taxon>
        <taxon>Basidiomycota</taxon>
        <taxon>Agaricomycotina</taxon>
        <taxon>Agaricomycetes</taxon>
        <taxon>Polyporales</taxon>
        <taxon>Phanerochaetaceae</taxon>
        <taxon>Phanerochaete</taxon>
    </lineage>
</organism>
<dbReference type="Pfam" id="PF01363">
    <property type="entry name" value="FYVE"/>
    <property type="match status" value="1"/>
</dbReference>
<name>A0A9P3L7Y3_9APHY</name>
<dbReference type="InterPro" id="IPR011011">
    <property type="entry name" value="Znf_FYVE_PHD"/>
</dbReference>
<keyword evidence="2 4" id="KW-0863">Zinc-finger</keyword>
<dbReference type="InterPro" id="IPR013083">
    <property type="entry name" value="Znf_RING/FYVE/PHD"/>
</dbReference>
<dbReference type="SUPFAM" id="SSF57850">
    <property type="entry name" value="RING/U-box"/>
    <property type="match status" value="1"/>
</dbReference>
<feature type="compositionally biased region" description="Basic and acidic residues" evidence="5">
    <location>
        <begin position="371"/>
        <end position="423"/>
    </location>
</feature>
<evidence type="ECO:0000256" key="5">
    <source>
        <dbReference type="SAM" id="MobiDB-lite"/>
    </source>
</evidence>
<dbReference type="AlphaFoldDB" id="A0A9P3L7Y3"/>
<dbReference type="PROSITE" id="PS50089">
    <property type="entry name" value="ZF_RING_2"/>
    <property type="match status" value="1"/>
</dbReference>
<dbReference type="PANTHER" id="PTHR14879">
    <property type="entry name" value="CASPASE REGULATOR, RING FINGER DOMAIN-CONTAINING"/>
    <property type="match status" value="1"/>
</dbReference>
<dbReference type="SUPFAM" id="SSF57903">
    <property type="entry name" value="FYVE/PHD zinc finger"/>
    <property type="match status" value="1"/>
</dbReference>
<feature type="region of interest" description="Disordered" evidence="5">
    <location>
        <begin position="371"/>
        <end position="469"/>
    </location>
</feature>
<sequence>MPLLSGPPGGPDSNENACRKCNKEFNLLFARSRKCNHCGHLYCQSCTDYQALMPRQGDGNSGYDPVAVCAYCIENLTITAAGKGQLRNYSLAKLRKYAKDYNINVNGVIEKDDLIDKIIGARTPTRCLPPANEKYYRLHSIPHRTDRPRGVFARAMDAMGGAGTSPSPQQQQEPSYQPRQRTTSHPSSFPRPDLDDRPLPSRTPSQSNQAPPRPPPSQQRRQRSPDYYNHGYRNPGSQQHPPQNSYPYQPYTSQAPPPRPQYAPPPGPPPGQRAQPPPPPPRGPNLNVPPRPRSASTPRAESSRGASPAPAVPTLDELLEMAPEALGALSVSALKAVLFRNHVHAGVVVEKAELVAKVRALVEDERLERAAARRRQEEEDREHREAEDREDREMQEVLERSRREHEEQERRRTEQDGAPREEGTAQAEAEPAATSGVPTEPAASSASDAPATPAEGTKPAPKLTPKAQAMASHLERTGLCVVCQDEEANIAIVDCGHLAMCRACSDLIMGSTRECPLCRTRIVTEARLLRIFKA</sequence>
<protein>
    <submittedName>
        <fullName evidence="8">RING-finger domain-containing protein</fullName>
    </submittedName>
</protein>